<dbReference type="SUPFAM" id="SSF51445">
    <property type="entry name" value="(Trans)glycosidases"/>
    <property type="match status" value="1"/>
</dbReference>
<evidence type="ECO:0000259" key="3">
    <source>
        <dbReference type="Pfam" id="PF00728"/>
    </source>
</evidence>
<keyword evidence="5" id="KW-1185">Reference proteome</keyword>
<dbReference type="EMBL" id="VFPG01000001">
    <property type="protein sequence ID" value="TQM28853.1"/>
    <property type="molecule type" value="Genomic_DNA"/>
</dbReference>
<dbReference type="InterPro" id="IPR052764">
    <property type="entry name" value="GH20_Enzymes"/>
</dbReference>
<dbReference type="Pfam" id="PF00728">
    <property type="entry name" value="Glyco_hydro_20"/>
    <property type="match status" value="1"/>
</dbReference>
<reference evidence="4 5" key="1">
    <citation type="submission" date="2019-06" db="EMBL/GenBank/DDBJ databases">
        <title>Sequencing the genomes of 1000 actinobacteria strains.</title>
        <authorList>
            <person name="Klenk H.-P."/>
        </authorList>
    </citation>
    <scope>NUCLEOTIDE SEQUENCE [LARGE SCALE GENOMIC DNA]</scope>
    <source>
        <strain evidence="4 5">DSM 103495</strain>
    </source>
</reference>
<dbReference type="AlphaFoldDB" id="A0A543F4V5"/>
<dbReference type="OrthoDB" id="9763537at2"/>
<accession>A0A543F4V5</accession>
<comment type="similarity">
    <text evidence="1">Belongs to the glycosyl hydrolase 20 family.</text>
</comment>
<evidence type="ECO:0000256" key="2">
    <source>
        <dbReference type="ARBA" id="ARBA00022801"/>
    </source>
</evidence>
<evidence type="ECO:0000313" key="4">
    <source>
        <dbReference type="EMBL" id="TQM28853.1"/>
    </source>
</evidence>
<comment type="caution">
    <text evidence="4">The sequence shown here is derived from an EMBL/GenBank/DDBJ whole genome shotgun (WGS) entry which is preliminary data.</text>
</comment>
<gene>
    <name evidence="4" type="ORF">FB390_0428</name>
</gene>
<organism evidence="4 5">
    <name type="scientific">Nocardia bhagyanarayanae</name>
    <dbReference type="NCBI Taxonomy" id="1215925"/>
    <lineage>
        <taxon>Bacteria</taxon>
        <taxon>Bacillati</taxon>
        <taxon>Actinomycetota</taxon>
        <taxon>Actinomycetes</taxon>
        <taxon>Mycobacteriales</taxon>
        <taxon>Nocardiaceae</taxon>
        <taxon>Nocardia</taxon>
    </lineage>
</organism>
<feature type="domain" description="Glycoside hydrolase family 20 catalytic" evidence="3">
    <location>
        <begin position="36"/>
        <end position="289"/>
    </location>
</feature>
<dbReference type="PANTHER" id="PTHR43678:SF1">
    <property type="entry name" value="BETA-N-ACETYLHEXOSAMINIDASE"/>
    <property type="match status" value="1"/>
</dbReference>
<dbReference type="InterPro" id="IPR017853">
    <property type="entry name" value="GH"/>
</dbReference>
<dbReference type="GO" id="GO:0005975">
    <property type="term" value="P:carbohydrate metabolic process"/>
    <property type="evidence" value="ECO:0007669"/>
    <property type="project" value="InterPro"/>
</dbReference>
<protein>
    <submittedName>
        <fullName evidence="4">Hexosaminidase</fullName>
    </submittedName>
</protein>
<dbReference type="PANTHER" id="PTHR43678">
    <property type="entry name" value="PUTATIVE (AFU_ORTHOLOGUE AFUA_2G00640)-RELATED"/>
    <property type="match status" value="1"/>
</dbReference>
<dbReference type="GO" id="GO:0004563">
    <property type="term" value="F:beta-N-acetylhexosaminidase activity"/>
    <property type="evidence" value="ECO:0007669"/>
    <property type="project" value="UniProtKB-ARBA"/>
</dbReference>
<keyword evidence="2" id="KW-0378">Hydrolase</keyword>
<sequence>MVDRRGFLGLGLGVAVVPVVGVARAEPGRMWSVGRRGVLIDVGRKHFGMPWLRRFVGYLSNLGLNELHFHFSENECVRIASERYPEINGGVQYSKAEVRELVRFAAGRGVAVVPDFDMPGHMGSVLRLHPEFQLRNRFGVPLESALDITSEAALGYAEGLLDEYAEVFAEAGRWGLGFDEFLGAIPIEQLYSNLDDRARELFGPDADQHDLTASVANRFGRKMKVLGFEVSVWNDGMLKSRVVPLDTDIAVHYWTHWSPGHARVRQFVDAGYRLTNFNDRQLYYALGNNLVYPYPTARSILESRWNPGEFSPLWPVTQPSPIPPDLAGRQTIAGPPYPDCLEGAVFSIWCDNPSAQTEDEVFLGVKEPLAAFALRCADPHYDGTVADVRAVADAAAANLP</sequence>
<evidence type="ECO:0000313" key="5">
    <source>
        <dbReference type="Proteomes" id="UP000316331"/>
    </source>
</evidence>
<dbReference type="Proteomes" id="UP000316331">
    <property type="component" value="Unassembled WGS sequence"/>
</dbReference>
<proteinExistence type="inferred from homology"/>
<dbReference type="InterPro" id="IPR015883">
    <property type="entry name" value="Glyco_hydro_20_cat"/>
</dbReference>
<dbReference type="RefSeq" id="WP_141807423.1">
    <property type="nucleotide sequence ID" value="NZ_VFPG01000001.1"/>
</dbReference>
<dbReference type="Gene3D" id="3.20.20.80">
    <property type="entry name" value="Glycosidases"/>
    <property type="match status" value="1"/>
</dbReference>
<name>A0A543F4V5_9NOCA</name>
<evidence type="ECO:0000256" key="1">
    <source>
        <dbReference type="ARBA" id="ARBA00006285"/>
    </source>
</evidence>